<dbReference type="PANTHER" id="PTHR31339">
    <property type="entry name" value="PECTIN LYASE-RELATED"/>
    <property type="match status" value="1"/>
</dbReference>
<evidence type="ECO:0000313" key="8">
    <source>
        <dbReference type="Proteomes" id="UP000663760"/>
    </source>
</evidence>
<dbReference type="InterPro" id="IPR011050">
    <property type="entry name" value="Pectin_lyase_fold/virulence"/>
</dbReference>
<dbReference type="Proteomes" id="UP000663760">
    <property type="component" value="Chromosome 6"/>
</dbReference>
<evidence type="ECO:0000256" key="1">
    <source>
        <dbReference type="ARBA" id="ARBA00008834"/>
    </source>
</evidence>
<sequence>MRRFSTLLSALLIAAAIHEARWAAASCRRAKSDPVRPHSVSITEFGAVGDGVTLNTKAFQNAIFYLHSFADKGGAQLFVPAGKWLTGSFSLISHLTLSLDKDAVILGSTDPSDWPIVDPLPSYGQGKDLPRGRHQSLIFGSHLTDVVITGGNGTVDGQGGVWWEWARNHILNFTRPHLVELMHSTGVVISDLTFKNSPFWAIHPVYCSQVLIQNITILAAPDSPNTDGIDPDSSCNVCIKDCYISTGDDLIVVKSGWDDHGGAATARPSFNITITQITGSGGGGITLGSETSSGGISDIRADGLRLSNSKSGIAIRAAATGGGYIRNILISGVTMTNVETAFVITGGGGGGGLAELPLVKSITIRDVVGENIKQAGIVEGIEGGSLRDICFSNIALNNVKSEPPWRCSYSEGYSDRVSPEPCPPLRNPIPINSSVCYWLDRRRRAQPLNGSHLISALVEFAPFAG</sequence>
<feature type="domain" description="Rhamnogalacturonase A/B/Epimerase-like pectate lyase" evidence="6">
    <location>
        <begin position="40"/>
        <end position="86"/>
    </location>
</feature>
<organism evidence="7 8">
    <name type="scientific">Spirodela intermedia</name>
    <name type="common">Intermediate duckweed</name>
    <dbReference type="NCBI Taxonomy" id="51605"/>
    <lineage>
        <taxon>Eukaryota</taxon>
        <taxon>Viridiplantae</taxon>
        <taxon>Streptophyta</taxon>
        <taxon>Embryophyta</taxon>
        <taxon>Tracheophyta</taxon>
        <taxon>Spermatophyta</taxon>
        <taxon>Magnoliopsida</taxon>
        <taxon>Liliopsida</taxon>
        <taxon>Araceae</taxon>
        <taxon>Lemnoideae</taxon>
        <taxon>Spirodela</taxon>
    </lineage>
</organism>
<dbReference type="InterPro" id="IPR051801">
    <property type="entry name" value="GH28_Enzymes"/>
</dbReference>
<keyword evidence="3 4" id="KW-0326">Glycosidase</keyword>
<dbReference type="InterPro" id="IPR024535">
    <property type="entry name" value="RHGA/B-epi-like_pectate_lyase"/>
</dbReference>
<dbReference type="SUPFAM" id="SSF51126">
    <property type="entry name" value="Pectin lyase-like"/>
    <property type="match status" value="1"/>
</dbReference>
<dbReference type="Pfam" id="PF12708">
    <property type="entry name" value="Pect-lyase_RHGA_epim"/>
    <property type="match status" value="1"/>
</dbReference>
<dbReference type="Gene3D" id="2.160.20.10">
    <property type="entry name" value="Single-stranded right-handed beta-helix, Pectin lyase-like"/>
    <property type="match status" value="1"/>
</dbReference>
<dbReference type="Pfam" id="PF00295">
    <property type="entry name" value="Glyco_hydro_28"/>
    <property type="match status" value="1"/>
</dbReference>
<evidence type="ECO:0000256" key="4">
    <source>
        <dbReference type="RuleBase" id="RU361169"/>
    </source>
</evidence>
<feature type="chain" id="PRO_5029613313" description="Rhamnogalacturonase A/B/Epimerase-like pectate lyase domain-containing protein" evidence="5">
    <location>
        <begin position="23"/>
        <end position="465"/>
    </location>
</feature>
<evidence type="ECO:0000313" key="7">
    <source>
        <dbReference type="EMBL" id="CAA7398603.1"/>
    </source>
</evidence>
<reference evidence="7" key="1">
    <citation type="submission" date="2020-02" db="EMBL/GenBank/DDBJ databases">
        <authorList>
            <person name="Scholz U."/>
            <person name="Mascher M."/>
            <person name="Fiebig A."/>
        </authorList>
    </citation>
    <scope>NUCLEOTIDE SEQUENCE</scope>
</reference>
<evidence type="ECO:0000256" key="2">
    <source>
        <dbReference type="ARBA" id="ARBA00022801"/>
    </source>
</evidence>
<keyword evidence="5" id="KW-0732">Signal</keyword>
<protein>
    <recommendedName>
        <fullName evidence="6">Rhamnogalacturonase A/B/Epimerase-like pectate lyase domain-containing protein</fullName>
    </recommendedName>
</protein>
<accession>A0A7I8KLD9</accession>
<dbReference type="OrthoDB" id="187139at2759"/>
<dbReference type="InterPro" id="IPR012334">
    <property type="entry name" value="Pectin_lyas_fold"/>
</dbReference>
<dbReference type="GO" id="GO:0004650">
    <property type="term" value="F:polygalacturonase activity"/>
    <property type="evidence" value="ECO:0007669"/>
    <property type="project" value="InterPro"/>
</dbReference>
<evidence type="ECO:0000256" key="3">
    <source>
        <dbReference type="ARBA" id="ARBA00023295"/>
    </source>
</evidence>
<gene>
    <name evidence="7" type="ORF">SI8410_06009268</name>
</gene>
<dbReference type="InterPro" id="IPR000743">
    <property type="entry name" value="Glyco_hydro_28"/>
</dbReference>
<evidence type="ECO:0000256" key="5">
    <source>
        <dbReference type="SAM" id="SignalP"/>
    </source>
</evidence>
<dbReference type="AlphaFoldDB" id="A0A7I8KLD9"/>
<name>A0A7I8KLD9_SPIIN</name>
<keyword evidence="8" id="KW-1185">Reference proteome</keyword>
<comment type="similarity">
    <text evidence="1 4">Belongs to the glycosyl hydrolase 28 family.</text>
</comment>
<keyword evidence="2 4" id="KW-0378">Hydrolase</keyword>
<dbReference type="EMBL" id="LR746269">
    <property type="protein sequence ID" value="CAA7398603.1"/>
    <property type="molecule type" value="Genomic_DNA"/>
</dbReference>
<dbReference type="GO" id="GO:0005975">
    <property type="term" value="P:carbohydrate metabolic process"/>
    <property type="evidence" value="ECO:0007669"/>
    <property type="project" value="InterPro"/>
</dbReference>
<evidence type="ECO:0000259" key="6">
    <source>
        <dbReference type="Pfam" id="PF12708"/>
    </source>
</evidence>
<dbReference type="PANTHER" id="PTHR31339:SF9">
    <property type="entry name" value="PLASMIN AND FIBRONECTIN-BINDING PROTEIN A"/>
    <property type="match status" value="1"/>
</dbReference>
<feature type="signal peptide" evidence="5">
    <location>
        <begin position="1"/>
        <end position="22"/>
    </location>
</feature>
<proteinExistence type="inferred from homology"/>